<organism evidence="1 2">
    <name type="scientific">Mytilus coruscus</name>
    <name type="common">Sea mussel</name>
    <dbReference type="NCBI Taxonomy" id="42192"/>
    <lineage>
        <taxon>Eukaryota</taxon>
        <taxon>Metazoa</taxon>
        <taxon>Spiralia</taxon>
        <taxon>Lophotrochozoa</taxon>
        <taxon>Mollusca</taxon>
        <taxon>Bivalvia</taxon>
        <taxon>Autobranchia</taxon>
        <taxon>Pteriomorphia</taxon>
        <taxon>Mytilida</taxon>
        <taxon>Mytiloidea</taxon>
        <taxon>Mytilidae</taxon>
        <taxon>Mytilinae</taxon>
        <taxon>Mytilus</taxon>
    </lineage>
</organism>
<dbReference type="OrthoDB" id="5956574at2759"/>
<gene>
    <name evidence="1" type="ORF">MCOR_34618</name>
</gene>
<evidence type="ECO:0000313" key="2">
    <source>
        <dbReference type="Proteomes" id="UP000507470"/>
    </source>
</evidence>
<keyword evidence="2" id="KW-1185">Reference proteome</keyword>
<sequence length="285" mass="32809">MDILVAECYQCTTTDLIMLIKLDTSTNKNSNTCFKDTSIILNSNTMKVSSHQSSVLEEIGTNDDLTEINIRTDARCGWHKNAKDSSVVAIGEKINKVLKSVSQHHEQLGTQRIYQFLEEQDVQVNVHFHDRNLSINKLTAGPKFLKEKFWSAQLVDKVESVATHFHLAVRNCEENQKECKDVLLNIVEHYENNHQKCHPDSRCKRDTNYEPKRIVLSIPIAEKLLLDVIWKSTIYTHSEDYVLAKDTYWFNRGRSRHKYDNSSYSYGPCEICGRLNLTGHTCVEA</sequence>
<dbReference type="AlphaFoldDB" id="A0A6J8CYJ9"/>
<name>A0A6J8CYJ9_MYTCO</name>
<dbReference type="EMBL" id="CACVKT020006203">
    <property type="protein sequence ID" value="CAC5400437.1"/>
    <property type="molecule type" value="Genomic_DNA"/>
</dbReference>
<protein>
    <submittedName>
        <fullName evidence="1">Uncharacterized protein</fullName>
    </submittedName>
</protein>
<proteinExistence type="predicted"/>
<accession>A0A6J8CYJ9</accession>
<evidence type="ECO:0000313" key="1">
    <source>
        <dbReference type="EMBL" id="CAC5400437.1"/>
    </source>
</evidence>
<dbReference type="Proteomes" id="UP000507470">
    <property type="component" value="Unassembled WGS sequence"/>
</dbReference>
<reference evidence="1 2" key="1">
    <citation type="submission" date="2020-06" db="EMBL/GenBank/DDBJ databases">
        <authorList>
            <person name="Li R."/>
            <person name="Bekaert M."/>
        </authorList>
    </citation>
    <scope>NUCLEOTIDE SEQUENCE [LARGE SCALE GENOMIC DNA]</scope>
    <source>
        <strain evidence="2">wild</strain>
    </source>
</reference>